<protein>
    <submittedName>
        <fullName evidence="1">Type VI secretion protein</fullName>
    </submittedName>
</protein>
<name>A0ABN0FEZ9_9BURK</name>
<proteinExistence type="predicted"/>
<dbReference type="Proteomes" id="UP000004980">
    <property type="component" value="Unassembled WGS sequence"/>
</dbReference>
<comment type="caution">
    <text evidence="1">The sequence shown here is derived from an EMBL/GenBank/DDBJ whole genome shotgun (WGS) entry which is preliminary data.</text>
</comment>
<dbReference type="InterPro" id="IPR010263">
    <property type="entry name" value="T6SS_TssK"/>
</dbReference>
<dbReference type="PANTHER" id="PTHR35566">
    <property type="entry name" value="BLR3599 PROTEIN"/>
    <property type="match status" value="1"/>
</dbReference>
<gene>
    <name evidence="1" type="ORF">WQE_30258</name>
</gene>
<organism evidence="1 2">
    <name type="scientific">Paraburkholderia hospita</name>
    <dbReference type="NCBI Taxonomy" id="169430"/>
    <lineage>
        <taxon>Bacteria</taxon>
        <taxon>Pseudomonadati</taxon>
        <taxon>Pseudomonadota</taxon>
        <taxon>Betaproteobacteria</taxon>
        <taxon>Burkholderiales</taxon>
        <taxon>Burkholderiaceae</taxon>
        <taxon>Paraburkholderia</taxon>
    </lineage>
</organism>
<sequence>MMKITKPLWAQGIFMTPQHFQQQTMWDRFADERVARIASPDPWGVNRVAFDTHALSINRLQLASLTVRLQDGTYVDSETSDRLPPARDLAEVPAQLDAATVLVGLPLIDAQGSNCIEDGERPARPRRFLREYLQVADINGDGKEEISVERHALALLFDFEQSGDYVTCPIGRVVRNAQGRFEFDTSFVPPCLTLSANEQLLGRMNRISEILLAKSASLAVRRRERSDQIADYAVADVSLFWLLHSVNTTWPDLARLCQAPDQHPERLYAVLARLAGSLLTFSTSESLQAIPAYDHRAPEPVFAELESLIRTLLDTVIPSRVVPVVLERIKPTVWVGRFNDERLVEGADYYLSVQAGLPAHQLLDQVPRLCKAGAPDEVEQIVNSALPGIPLRTMSRLPAAIPVRIENQYFALDGSHPAFARMLAARACQFYIPASIPDVSLELYAVLPT</sequence>
<dbReference type="EMBL" id="AKAU01000168">
    <property type="protein sequence ID" value="EIM97291.1"/>
    <property type="molecule type" value="Genomic_DNA"/>
</dbReference>
<evidence type="ECO:0000313" key="2">
    <source>
        <dbReference type="Proteomes" id="UP000004980"/>
    </source>
</evidence>
<keyword evidence="2" id="KW-1185">Reference proteome</keyword>
<dbReference type="NCBIfam" id="TIGR03353">
    <property type="entry name" value="VI_chp_4"/>
    <property type="match status" value="1"/>
</dbReference>
<dbReference type="PANTHER" id="PTHR35566:SF1">
    <property type="entry name" value="TYPE VI SECRETION SYSTEM BASEPLATE COMPONENT TSSK1"/>
    <property type="match status" value="1"/>
</dbReference>
<accession>A0ABN0FEZ9</accession>
<reference evidence="1 2" key="1">
    <citation type="journal article" date="2012" name="J. Bacteriol.">
        <title>Draft Genome Sequence of the Soil Bacterium Burkholderia terrae Strain BS001, Which Interacts with Fungal Surface Structures.</title>
        <authorList>
            <person name="Nazir R."/>
            <person name="Hansen M.A."/>
            <person name="Sorensen S."/>
            <person name="van Elsas J.D."/>
        </authorList>
    </citation>
    <scope>NUCLEOTIDE SEQUENCE [LARGE SCALE GENOMIC DNA]</scope>
    <source>
        <strain evidence="1 2">BS001</strain>
    </source>
</reference>
<evidence type="ECO:0000313" key="1">
    <source>
        <dbReference type="EMBL" id="EIM97291.1"/>
    </source>
</evidence>
<dbReference type="Pfam" id="PF05936">
    <property type="entry name" value="T6SS_VasE"/>
    <property type="match status" value="1"/>
</dbReference>